<gene>
    <name evidence="1" type="ORF">IE53DRAFT_87986</name>
</gene>
<dbReference type="Proteomes" id="UP000245626">
    <property type="component" value="Unassembled WGS sequence"/>
</dbReference>
<proteinExistence type="predicted"/>
<reference evidence="1 2" key="1">
    <citation type="journal article" date="2018" name="Mol. Biol. Evol.">
        <title>Broad Genomic Sampling Reveals a Smut Pathogenic Ancestry of the Fungal Clade Ustilaginomycotina.</title>
        <authorList>
            <person name="Kijpornyongpan T."/>
            <person name="Mondo S.J."/>
            <person name="Barry K."/>
            <person name="Sandor L."/>
            <person name="Lee J."/>
            <person name="Lipzen A."/>
            <person name="Pangilinan J."/>
            <person name="LaButti K."/>
            <person name="Hainaut M."/>
            <person name="Henrissat B."/>
            <person name="Grigoriev I.V."/>
            <person name="Spatafora J.W."/>
            <person name="Aime M.C."/>
        </authorList>
    </citation>
    <scope>NUCLEOTIDE SEQUENCE [LARGE SCALE GENOMIC DNA]</scope>
    <source>
        <strain evidence="1 2">SA 807</strain>
    </source>
</reference>
<sequence>MALRIASPLPSSLLGFARPFPFPCFGDPTTSGCWSKGVDPSEGAKRYVPYRTVFTRYPGSEEGRGEGDGGERETIQRKQNEIEPDLGLVRVSRGWGGQAWIRCCSQSQGHSAWEREGEEGREAVKMIKWIDLESWFRPVCQKNHEWSDGYGFFHLLATPNPARHTNDCQRGARPTRQRP</sequence>
<evidence type="ECO:0000313" key="1">
    <source>
        <dbReference type="EMBL" id="PWN50600.1"/>
    </source>
</evidence>
<organism evidence="1 2">
    <name type="scientific">Violaceomyces palustris</name>
    <dbReference type="NCBI Taxonomy" id="1673888"/>
    <lineage>
        <taxon>Eukaryota</taxon>
        <taxon>Fungi</taxon>
        <taxon>Dikarya</taxon>
        <taxon>Basidiomycota</taxon>
        <taxon>Ustilaginomycotina</taxon>
        <taxon>Ustilaginomycetes</taxon>
        <taxon>Violaceomycetales</taxon>
        <taxon>Violaceomycetaceae</taxon>
        <taxon>Violaceomyces</taxon>
    </lineage>
</organism>
<dbReference type="EMBL" id="KZ819916">
    <property type="protein sequence ID" value="PWN50600.1"/>
    <property type="molecule type" value="Genomic_DNA"/>
</dbReference>
<keyword evidence="2" id="KW-1185">Reference proteome</keyword>
<evidence type="ECO:0000313" key="2">
    <source>
        <dbReference type="Proteomes" id="UP000245626"/>
    </source>
</evidence>
<name>A0ACD0NXP6_9BASI</name>
<protein>
    <submittedName>
        <fullName evidence="1">Uncharacterized protein</fullName>
    </submittedName>
</protein>
<accession>A0ACD0NXP6</accession>